<organism evidence="3">
    <name type="scientific">Brugia timori</name>
    <dbReference type="NCBI Taxonomy" id="42155"/>
    <lineage>
        <taxon>Eukaryota</taxon>
        <taxon>Metazoa</taxon>
        <taxon>Ecdysozoa</taxon>
        <taxon>Nematoda</taxon>
        <taxon>Chromadorea</taxon>
        <taxon>Rhabditida</taxon>
        <taxon>Spirurina</taxon>
        <taxon>Spiruromorpha</taxon>
        <taxon>Filarioidea</taxon>
        <taxon>Onchocercidae</taxon>
        <taxon>Brugia</taxon>
    </lineage>
</organism>
<keyword evidence="2" id="KW-1185">Reference proteome</keyword>
<dbReference type="Proteomes" id="UP000280834">
    <property type="component" value="Unassembled WGS sequence"/>
</dbReference>
<evidence type="ECO:0000313" key="1">
    <source>
        <dbReference type="EMBL" id="VDO10411.1"/>
    </source>
</evidence>
<reference evidence="1 2" key="2">
    <citation type="submission" date="2018-11" db="EMBL/GenBank/DDBJ databases">
        <authorList>
            <consortium name="Pathogen Informatics"/>
        </authorList>
    </citation>
    <scope>NUCLEOTIDE SEQUENCE [LARGE SCALE GENOMIC DNA]</scope>
</reference>
<name>A0A0R3Q784_9BILA</name>
<sequence length="74" mass="8336">MIRKDMHCEIRQLKWLKPPSLAVELSEIGKKTETTTGLLVVSLEDVGTQLQHGLCHINIGLLMQKGLYTPTEFC</sequence>
<reference evidence="3" key="1">
    <citation type="submission" date="2017-02" db="UniProtKB">
        <authorList>
            <consortium name="WormBaseParasite"/>
        </authorList>
    </citation>
    <scope>IDENTIFICATION</scope>
</reference>
<protein>
    <submittedName>
        <fullName evidence="1 3">Uncharacterized protein</fullName>
    </submittedName>
</protein>
<dbReference type="EMBL" id="UZAG01001102">
    <property type="protein sequence ID" value="VDO10411.1"/>
    <property type="molecule type" value="Genomic_DNA"/>
</dbReference>
<proteinExistence type="predicted"/>
<dbReference type="AlphaFoldDB" id="A0A0R3Q784"/>
<evidence type="ECO:0000313" key="2">
    <source>
        <dbReference type="Proteomes" id="UP000280834"/>
    </source>
</evidence>
<evidence type="ECO:0000313" key="3">
    <source>
        <dbReference type="WBParaSite" id="BTMF_0000218801-mRNA-1"/>
    </source>
</evidence>
<accession>A0A0R3Q784</accession>
<gene>
    <name evidence="1" type="ORF">BTMF_LOCUS1516</name>
</gene>
<dbReference type="WBParaSite" id="BTMF_0000218801-mRNA-1">
    <property type="protein sequence ID" value="BTMF_0000218801-mRNA-1"/>
    <property type="gene ID" value="BTMF_0000218801"/>
</dbReference>